<dbReference type="Pfam" id="PF01312">
    <property type="entry name" value="Bac_export_2"/>
    <property type="match status" value="1"/>
</dbReference>
<dbReference type="PANTHER" id="PTHR30531:SF12">
    <property type="entry name" value="FLAGELLAR BIOSYNTHETIC PROTEIN FLHB"/>
    <property type="match status" value="1"/>
</dbReference>
<name>A0A5E4WDV8_9BURK</name>
<evidence type="ECO:0000256" key="2">
    <source>
        <dbReference type="SAM" id="MobiDB-lite"/>
    </source>
</evidence>
<keyword evidence="3" id="KW-0472">Membrane</keyword>
<gene>
    <name evidence="4" type="ORF">PCE31107_03216</name>
</gene>
<protein>
    <submittedName>
        <fullName evidence="4">Flagellar biosynthesis protein FlhB</fullName>
    </submittedName>
</protein>
<dbReference type="AlphaFoldDB" id="A0A5E4WDV8"/>
<feature type="transmembrane region" description="Helical" evidence="3">
    <location>
        <begin position="191"/>
        <end position="209"/>
    </location>
</feature>
<dbReference type="Gene3D" id="3.40.1690.10">
    <property type="entry name" value="secretion proteins EscU"/>
    <property type="match status" value="1"/>
</dbReference>
<evidence type="ECO:0000313" key="4">
    <source>
        <dbReference type="EMBL" id="VVE22343.1"/>
    </source>
</evidence>
<evidence type="ECO:0000256" key="1">
    <source>
        <dbReference type="ARBA" id="ARBA00010690"/>
    </source>
</evidence>
<evidence type="ECO:0000256" key="3">
    <source>
        <dbReference type="SAM" id="Phobius"/>
    </source>
</evidence>
<dbReference type="GO" id="GO:0005886">
    <property type="term" value="C:plasma membrane"/>
    <property type="evidence" value="ECO:0007669"/>
    <property type="project" value="TreeGrafter"/>
</dbReference>
<reference evidence="4 5" key="1">
    <citation type="submission" date="2019-08" db="EMBL/GenBank/DDBJ databases">
        <authorList>
            <person name="Peeters C."/>
        </authorList>
    </citation>
    <scope>NUCLEOTIDE SEQUENCE [LARGE SCALE GENOMIC DNA]</scope>
    <source>
        <strain evidence="4 5">LMG 31107</strain>
    </source>
</reference>
<dbReference type="EMBL" id="CABPRY010000007">
    <property type="protein sequence ID" value="VVE22343.1"/>
    <property type="molecule type" value="Genomic_DNA"/>
</dbReference>
<dbReference type="InterPro" id="IPR029025">
    <property type="entry name" value="T3SS_substrate_exporter_C"/>
</dbReference>
<accession>A0A5E4WDV8</accession>
<keyword evidence="3" id="KW-0812">Transmembrane</keyword>
<feature type="region of interest" description="Disordered" evidence="2">
    <location>
        <begin position="1"/>
        <end position="25"/>
    </location>
</feature>
<keyword evidence="3" id="KW-1133">Transmembrane helix</keyword>
<feature type="region of interest" description="Disordered" evidence="2">
    <location>
        <begin position="355"/>
        <end position="388"/>
    </location>
</feature>
<comment type="similarity">
    <text evidence="1">Belongs to the type III secretion exporter family.</text>
</comment>
<dbReference type="PANTHER" id="PTHR30531">
    <property type="entry name" value="FLAGELLAR BIOSYNTHETIC PROTEIN FLHB"/>
    <property type="match status" value="1"/>
</dbReference>
<keyword evidence="4" id="KW-0966">Cell projection</keyword>
<dbReference type="GO" id="GO:0009306">
    <property type="term" value="P:protein secretion"/>
    <property type="evidence" value="ECO:0007669"/>
    <property type="project" value="InterPro"/>
</dbReference>
<feature type="compositionally biased region" description="Basic and acidic residues" evidence="2">
    <location>
        <begin position="355"/>
        <end position="364"/>
    </location>
</feature>
<dbReference type="RefSeq" id="WP_150609729.1">
    <property type="nucleotide sequence ID" value="NZ_CABPRY010000007.1"/>
</dbReference>
<keyword evidence="4" id="KW-0282">Flagellum</keyword>
<feature type="transmembrane region" description="Helical" evidence="3">
    <location>
        <begin position="140"/>
        <end position="162"/>
    </location>
</feature>
<sequence length="388" mass="42439">MTTQDTGDKSEAPSSQKLRRAREQGQVARSRDTATAVGIMSSVAVLAVTAPAQLDAFRSLYAAAFADLAGIGFDDAWTALLPAAMWLLVKLLAPLAAIPLCISVAAMLPGGYVFSTTLLKPKWQRLSPKANLGRLVSMKHYAQVGIAVAKVVLVAAVLVFVVRAHWDALLALQANAPREAIAVGLRLLRDAVLVLGGAFVAFALLDLPMQRYFFLREQRMTKQEVKNEHKQSEGRPEVKQRIRQIQRRMAERSLRRAVPLADVVIVNPTHYAIALKYDTERAQAPYVVARGLDEMAGVLRQIARDHQIDVVSAPPLARALYHTSQVNQQIPAALYEAVAVILAYVLQLRAWRTGERATHPDRPDTPAVPAALSDPTDPTAPTDKRPRP</sequence>
<dbReference type="Proteomes" id="UP000396788">
    <property type="component" value="Unassembled WGS sequence"/>
</dbReference>
<evidence type="ECO:0000313" key="5">
    <source>
        <dbReference type="Proteomes" id="UP000396788"/>
    </source>
</evidence>
<feature type="transmembrane region" description="Helical" evidence="3">
    <location>
        <begin position="95"/>
        <end position="119"/>
    </location>
</feature>
<keyword evidence="4" id="KW-0969">Cilium</keyword>
<feature type="compositionally biased region" description="Basic and acidic residues" evidence="2">
    <location>
        <begin position="1"/>
        <end position="11"/>
    </location>
</feature>
<proteinExistence type="inferred from homology"/>
<dbReference type="PRINTS" id="PR00950">
    <property type="entry name" value="TYPE3IMSPROT"/>
</dbReference>
<dbReference type="InterPro" id="IPR006135">
    <property type="entry name" value="T3SS_substrate_exporter"/>
</dbReference>
<organism evidence="4 5">
    <name type="scientific">Pandoraea cepalis</name>
    <dbReference type="NCBI Taxonomy" id="2508294"/>
    <lineage>
        <taxon>Bacteria</taxon>
        <taxon>Pseudomonadati</taxon>
        <taxon>Pseudomonadota</taxon>
        <taxon>Betaproteobacteria</taxon>
        <taxon>Burkholderiales</taxon>
        <taxon>Burkholderiaceae</taxon>
        <taxon>Pandoraea</taxon>
    </lineage>
</organism>
<dbReference type="SUPFAM" id="SSF160544">
    <property type="entry name" value="EscU C-terminal domain-like"/>
    <property type="match status" value="1"/>
</dbReference>